<evidence type="ECO:0000256" key="3">
    <source>
        <dbReference type="ARBA" id="ARBA00011738"/>
    </source>
</evidence>
<dbReference type="Gene3D" id="1.20.58.220">
    <property type="entry name" value="Phosphate transport system protein phou homolog 2, domain 2"/>
    <property type="match status" value="1"/>
</dbReference>
<dbReference type="InterPro" id="IPR038078">
    <property type="entry name" value="PhoU-like_sf"/>
</dbReference>
<evidence type="ECO:0000256" key="7">
    <source>
        <dbReference type="PIRNR" id="PIRNR003107"/>
    </source>
</evidence>
<proteinExistence type="inferred from homology"/>
<feature type="domain" description="PhoU" evidence="8">
    <location>
        <begin position="123"/>
        <end position="208"/>
    </location>
</feature>
<dbReference type="RefSeq" id="WP_349947473.1">
    <property type="nucleotide sequence ID" value="NZ_CP157940.1"/>
</dbReference>
<protein>
    <recommendedName>
        <fullName evidence="7">Phosphate-specific transport system accessory protein PhoU</fullName>
    </recommendedName>
</protein>
<evidence type="ECO:0000256" key="5">
    <source>
        <dbReference type="ARBA" id="ARBA00022490"/>
    </source>
</evidence>
<name>A0AAU7PQW2_9FIRM</name>
<evidence type="ECO:0000256" key="1">
    <source>
        <dbReference type="ARBA" id="ARBA00004496"/>
    </source>
</evidence>
<accession>A0AAU7PQW2</accession>
<sequence length="220" mass="24991">MSILIRERFAQKILDVKQKVLKMGALVENIIDTAVTALKTQDLDLARNVFEKDDEIDQLELEIEKECMMLLALQQPLAKDLRTIASILKIITDLERMGDNAVNIAEVILEIGEDPIMNSLKDIPSMADIAQKMLKMSLDAFVNEDIALAEKAAERDEDVDRLYETVINDILNIITEKRGLTKQGTKLLFLGRYLERIADHSTNICERTIYMITGELKEIN</sequence>
<reference evidence="9" key="1">
    <citation type="submission" date="2024-06" db="EMBL/GenBank/DDBJ databases">
        <title>Lacrimispora cavernae sp. nov., a novel anaerobe isolated from bat guano pile inside a cave.</title>
        <authorList>
            <person name="Miller S.L."/>
            <person name="Lu N."/>
            <person name="King J."/>
            <person name="Sankaranarayanan K."/>
            <person name="Lawson P.A."/>
        </authorList>
    </citation>
    <scope>NUCLEOTIDE SEQUENCE</scope>
    <source>
        <strain evidence="9">BS-2</strain>
    </source>
</reference>
<comment type="function">
    <text evidence="7">Plays a role in the regulation of phosphate uptake.</text>
</comment>
<dbReference type="AlphaFoldDB" id="A0AAU7PQW2"/>
<dbReference type="Pfam" id="PF01895">
    <property type="entry name" value="PhoU"/>
    <property type="match status" value="2"/>
</dbReference>
<comment type="similarity">
    <text evidence="2 7">Belongs to the PhoU family.</text>
</comment>
<dbReference type="GO" id="GO:0045936">
    <property type="term" value="P:negative regulation of phosphate metabolic process"/>
    <property type="evidence" value="ECO:0007669"/>
    <property type="project" value="InterPro"/>
</dbReference>
<dbReference type="GO" id="GO:0006817">
    <property type="term" value="P:phosphate ion transport"/>
    <property type="evidence" value="ECO:0007669"/>
    <property type="project" value="UniProtKB-KW"/>
</dbReference>
<dbReference type="PANTHER" id="PTHR42930:SF3">
    <property type="entry name" value="PHOSPHATE-SPECIFIC TRANSPORT SYSTEM ACCESSORY PROTEIN PHOU"/>
    <property type="match status" value="1"/>
</dbReference>
<evidence type="ECO:0000256" key="2">
    <source>
        <dbReference type="ARBA" id="ARBA00008107"/>
    </source>
</evidence>
<dbReference type="GO" id="GO:0030643">
    <property type="term" value="P:intracellular phosphate ion homeostasis"/>
    <property type="evidence" value="ECO:0007669"/>
    <property type="project" value="InterPro"/>
</dbReference>
<keyword evidence="5 7" id="KW-0963">Cytoplasm</keyword>
<keyword evidence="6 7" id="KW-0592">Phosphate transport</keyword>
<dbReference type="InterPro" id="IPR026022">
    <property type="entry name" value="PhoU_dom"/>
</dbReference>
<organism evidence="9">
    <name type="scientific">Lacrimispora sp. BS-2</name>
    <dbReference type="NCBI Taxonomy" id="3151850"/>
    <lineage>
        <taxon>Bacteria</taxon>
        <taxon>Bacillati</taxon>
        <taxon>Bacillota</taxon>
        <taxon>Clostridia</taxon>
        <taxon>Lachnospirales</taxon>
        <taxon>Lachnospiraceae</taxon>
        <taxon>Lacrimispora</taxon>
    </lineage>
</organism>
<dbReference type="PIRSF" id="PIRSF003107">
    <property type="entry name" value="PhoU"/>
    <property type="match status" value="1"/>
</dbReference>
<dbReference type="EMBL" id="CP157940">
    <property type="protein sequence ID" value="XBS54785.1"/>
    <property type="molecule type" value="Genomic_DNA"/>
</dbReference>
<dbReference type="InterPro" id="IPR028366">
    <property type="entry name" value="PhoU"/>
</dbReference>
<comment type="subunit">
    <text evidence="3 7">Homodimer.</text>
</comment>
<gene>
    <name evidence="9" type="primary">phoU</name>
    <name evidence="9" type="ORF">ABFV83_03040</name>
</gene>
<evidence type="ECO:0000313" key="9">
    <source>
        <dbReference type="EMBL" id="XBS54785.1"/>
    </source>
</evidence>
<comment type="subcellular location">
    <subcellularLocation>
        <location evidence="1 7">Cytoplasm</location>
    </subcellularLocation>
</comment>
<evidence type="ECO:0000256" key="6">
    <source>
        <dbReference type="ARBA" id="ARBA00022592"/>
    </source>
</evidence>
<dbReference type="FunFam" id="1.20.58.220:FF:000004">
    <property type="entry name" value="Phosphate-specific transport system accessory protein PhoU"/>
    <property type="match status" value="1"/>
</dbReference>
<feature type="domain" description="PhoU" evidence="8">
    <location>
        <begin position="20"/>
        <end position="107"/>
    </location>
</feature>
<evidence type="ECO:0000259" key="8">
    <source>
        <dbReference type="Pfam" id="PF01895"/>
    </source>
</evidence>
<dbReference type="NCBIfam" id="TIGR02135">
    <property type="entry name" value="phoU_full"/>
    <property type="match status" value="1"/>
</dbReference>
<evidence type="ECO:0000256" key="4">
    <source>
        <dbReference type="ARBA" id="ARBA00022448"/>
    </source>
</evidence>
<dbReference type="SUPFAM" id="SSF109755">
    <property type="entry name" value="PhoU-like"/>
    <property type="match status" value="1"/>
</dbReference>
<keyword evidence="4 7" id="KW-0813">Transport</keyword>
<dbReference type="GO" id="GO:0005737">
    <property type="term" value="C:cytoplasm"/>
    <property type="evidence" value="ECO:0007669"/>
    <property type="project" value="UniProtKB-SubCell"/>
</dbReference>
<dbReference type="PANTHER" id="PTHR42930">
    <property type="entry name" value="PHOSPHATE-SPECIFIC TRANSPORT SYSTEM ACCESSORY PROTEIN PHOU"/>
    <property type="match status" value="1"/>
</dbReference>